<evidence type="ECO:0000313" key="3">
    <source>
        <dbReference type="Proteomes" id="UP000886520"/>
    </source>
</evidence>
<evidence type="ECO:0000313" key="2">
    <source>
        <dbReference type="EMBL" id="KAI5067147.1"/>
    </source>
</evidence>
<feature type="region of interest" description="Disordered" evidence="1">
    <location>
        <begin position="1"/>
        <end position="37"/>
    </location>
</feature>
<dbReference type="AlphaFoldDB" id="A0A9D4ZAT6"/>
<comment type="caution">
    <text evidence="2">The sequence shown here is derived from an EMBL/GenBank/DDBJ whole genome shotgun (WGS) entry which is preliminary data.</text>
</comment>
<gene>
    <name evidence="2" type="ORF">GOP47_0017675</name>
</gene>
<dbReference type="EMBL" id="JABFUD020000017">
    <property type="protein sequence ID" value="KAI5067147.1"/>
    <property type="molecule type" value="Genomic_DNA"/>
</dbReference>
<organism evidence="2 3">
    <name type="scientific">Adiantum capillus-veneris</name>
    <name type="common">Maidenhair fern</name>
    <dbReference type="NCBI Taxonomy" id="13818"/>
    <lineage>
        <taxon>Eukaryota</taxon>
        <taxon>Viridiplantae</taxon>
        <taxon>Streptophyta</taxon>
        <taxon>Embryophyta</taxon>
        <taxon>Tracheophyta</taxon>
        <taxon>Polypodiopsida</taxon>
        <taxon>Polypodiidae</taxon>
        <taxon>Polypodiales</taxon>
        <taxon>Pteridineae</taxon>
        <taxon>Pteridaceae</taxon>
        <taxon>Vittarioideae</taxon>
        <taxon>Adiantum</taxon>
    </lineage>
</organism>
<dbReference type="Proteomes" id="UP000886520">
    <property type="component" value="Chromosome 17"/>
</dbReference>
<name>A0A9D4ZAT6_ADICA</name>
<evidence type="ECO:0000256" key="1">
    <source>
        <dbReference type="SAM" id="MobiDB-lite"/>
    </source>
</evidence>
<proteinExistence type="predicted"/>
<reference evidence="2" key="1">
    <citation type="submission" date="2021-01" db="EMBL/GenBank/DDBJ databases">
        <title>Adiantum capillus-veneris genome.</title>
        <authorList>
            <person name="Fang Y."/>
            <person name="Liao Q."/>
        </authorList>
    </citation>
    <scope>NUCLEOTIDE SEQUENCE</scope>
    <source>
        <strain evidence="2">H3</strain>
        <tissue evidence="2">Leaf</tissue>
    </source>
</reference>
<protein>
    <submittedName>
        <fullName evidence="2">Uncharacterized protein</fullName>
    </submittedName>
</protein>
<keyword evidence="3" id="KW-1185">Reference proteome</keyword>
<feature type="compositionally biased region" description="Acidic residues" evidence="1">
    <location>
        <begin position="1"/>
        <end position="33"/>
    </location>
</feature>
<accession>A0A9D4ZAT6</accession>
<sequence>MDWIFEDEESDGIEDYLETSTSEEDLDQEEEEQGFTHHDHIRSHWTLIVFFNGHIRRLSGLPFEQSAILYLDSLSMHSIHDYFTHVESYEISDHGSSRAQKTKKLGFFCSSQKSGSHIKT</sequence>